<keyword evidence="5" id="KW-1185">Reference proteome</keyword>
<dbReference type="SUPFAM" id="SSF52343">
    <property type="entry name" value="Ferredoxin reductase-like, C-terminal NADP-linked domain"/>
    <property type="match status" value="1"/>
</dbReference>
<dbReference type="InterPro" id="IPR039261">
    <property type="entry name" value="FNR_nucleotide-bd"/>
</dbReference>
<dbReference type="InterPro" id="IPR011037">
    <property type="entry name" value="Pyrv_Knase-like_insert_dom_sf"/>
</dbReference>
<feature type="domain" description="2Fe-2S ferredoxin-type" evidence="1">
    <location>
        <begin position="508"/>
        <end position="590"/>
    </location>
</feature>
<dbReference type="Gene3D" id="3.40.50.80">
    <property type="entry name" value="Nucleotide-binding domain of ferredoxin-NADP reductase (FNR) module"/>
    <property type="match status" value="1"/>
</dbReference>
<dbReference type="CDD" id="cd06184">
    <property type="entry name" value="flavohem_like_fad_nad_binding"/>
    <property type="match status" value="1"/>
</dbReference>
<dbReference type="EMBL" id="BAAALD010000138">
    <property type="protein sequence ID" value="GAA1123436.1"/>
    <property type="molecule type" value="Genomic_DNA"/>
</dbReference>
<dbReference type="InterPro" id="IPR036010">
    <property type="entry name" value="2Fe-2S_ferredoxin-like_sf"/>
</dbReference>
<dbReference type="InterPro" id="IPR001433">
    <property type="entry name" value="OxRdtase_FAD/NAD-bd"/>
</dbReference>
<dbReference type="Pfam" id="PF03473">
    <property type="entry name" value="MOSC"/>
    <property type="match status" value="1"/>
</dbReference>
<dbReference type="InterPro" id="IPR017927">
    <property type="entry name" value="FAD-bd_FR_type"/>
</dbReference>
<evidence type="ECO:0000259" key="2">
    <source>
        <dbReference type="PROSITE" id="PS51340"/>
    </source>
</evidence>
<dbReference type="InterPro" id="IPR012675">
    <property type="entry name" value="Beta-grasp_dom_sf"/>
</dbReference>
<dbReference type="InterPro" id="IPR017938">
    <property type="entry name" value="Riboflavin_synthase-like_b-brl"/>
</dbReference>
<dbReference type="PRINTS" id="PR00409">
    <property type="entry name" value="PHDIOXRDTASE"/>
</dbReference>
<dbReference type="PANTHER" id="PTHR30212:SF2">
    <property type="entry name" value="PROTEIN YIIM"/>
    <property type="match status" value="1"/>
</dbReference>
<dbReference type="PROSITE" id="PS51340">
    <property type="entry name" value="MOSC"/>
    <property type="match status" value="1"/>
</dbReference>
<dbReference type="Pfam" id="PF00175">
    <property type="entry name" value="NAD_binding_1"/>
    <property type="match status" value="1"/>
</dbReference>
<gene>
    <name evidence="4" type="ORF">GCM10009663_73310</name>
</gene>
<proteinExistence type="predicted"/>
<sequence length="590" mass="63242">MAHLISVNVGLPKDVTWQGRTVRTGIWKHPVTGPRTARRLNLDGDGQGDLVGHGGEMRAVMVYQLDSYRHWQQVLGRDDLAPGHFGENFTVEGLPDDEVCIGDRYRIGGAVFEVTQPRVTCYRVGLRLDEPRMPALLVTHRRPGFYLRVLTEGEVEAGQEIVKIADGPERMTVAEADGLLYLPERPRERIAAALRIPALSPGWQGSFRALLRQADAPDGAAGNPGLNPDGTDPRPAWDGFRPLTVAATAIESRSTLSIWLADPDGAPLPAAAPGQYLTVRLAPDPGQPALLRSYSLSGPPGAQRYRISVKRETHGTASAWLHHSLRTGDTLQTAAPRGAFTLAPGRTPVVLASAGVGVTPVLAMLHALADTAPTRPVWWLHGARDGTEHPFAAEARHLLARLPRSHTRICYSRPRPQDRQGTHYTDHGRLDPELVAGLGLPADADAYLCGPAAFMADLTTALTTAGLAPERIRTELFGTAAGLTPGIAAPPGETPAPHPPAGLPGDGPAVAFTRSGLTVPWKSEYGTLLELAEACDIAVRWSCRTGVCRTCETRLLDGAVVYRPEPVEAPAPGNALICCARPDRDVVLDL</sequence>
<dbReference type="Proteomes" id="UP001499987">
    <property type="component" value="Unassembled WGS sequence"/>
</dbReference>
<dbReference type="RefSeq" id="WP_344628090.1">
    <property type="nucleotide sequence ID" value="NZ_BAAALD010000138.1"/>
</dbReference>
<name>A0ABN1U605_9ACTN</name>
<dbReference type="Gene3D" id="3.10.20.30">
    <property type="match status" value="1"/>
</dbReference>
<evidence type="ECO:0000313" key="4">
    <source>
        <dbReference type="EMBL" id="GAA1123436.1"/>
    </source>
</evidence>
<evidence type="ECO:0000259" key="1">
    <source>
        <dbReference type="PROSITE" id="PS51085"/>
    </source>
</evidence>
<dbReference type="InterPro" id="IPR005163">
    <property type="entry name" value="Tri_helical_YiiM-like"/>
</dbReference>
<dbReference type="Pfam" id="PF00111">
    <property type="entry name" value="Fer2"/>
    <property type="match status" value="1"/>
</dbReference>
<dbReference type="PROSITE" id="PS51085">
    <property type="entry name" value="2FE2S_FER_2"/>
    <property type="match status" value="1"/>
</dbReference>
<evidence type="ECO:0000259" key="3">
    <source>
        <dbReference type="PROSITE" id="PS51384"/>
    </source>
</evidence>
<evidence type="ECO:0000313" key="5">
    <source>
        <dbReference type="Proteomes" id="UP001499987"/>
    </source>
</evidence>
<dbReference type="SUPFAM" id="SSF54292">
    <property type="entry name" value="2Fe-2S ferredoxin-like"/>
    <property type="match status" value="1"/>
</dbReference>
<dbReference type="InterPro" id="IPR005302">
    <property type="entry name" value="MoCF_Sase_C"/>
</dbReference>
<dbReference type="PANTHER" id="PTHR30212">
    <property type="entry name" value="PROTEIN YIIM"/>
    <property type="match status" value="1"/>
</dbReference>
<feature type="domain" description="MOSC" evidence="2">
    <location>
        <begin position="29"/>
        <end position="164"/>
    </location>
</feature>
<comment type="caution">
    <text evidence="4">The sequence shown here is derived from an EMBL/GenBank/DDBJ whole genome shotgun (WGS) entry which is preliminary data.</text>
</comment>
<organism evidence="4 5">
    <name type="scientific">Kitasatospora arboriphila</name>
    <dbReference type="NCBI Taxonomy" id="258052"/>
    <lineage>
        <taxon>Bacteria</taxon>
        <taxon>Bacillati</taxon>
        <taxon>Actinomycetota</taxon>
        <taxon>Actinomycetes</taxon>
        <taxon>Kitasatosporales</taxon>
        <taxon>Streptomycetaceae</taxon>
        <taxon>Kitasatospora</taxon>
    </lineage>
</organism>
<dbReference type="PROSITE" id="PS51384">
    <property type="entry name" value="FAD_FR"/>
    <property type="match status" value="1"/>
</dbReference>
<feature type="domain" description="FAD-binding FR-type" evidence="3">
    <location>
        <begin position="238"/>
        <end position="343"/>
    </location>
</feature>
<reference evidence="4 5" key="1">
    <citation type="journal article" date="2019" name="Int. J. Syst. Evol. Microbiol.">
        <title>The Global Catalogue of Microorganisms (GCM) 10K type strain sequencing project: providing services to taxonomists for standard genome sequencing and annotation.</title>
        <authorList>
            <consortium name="The Broad Institute Genomics Platform"/>
            <consortium name="The Broad Institute Genome Sequencing Center for Infectious Disease"/>
            <person name="Wu L."/>
            <person name="Ma J."/>
        </authorList>
    </citation>
    <scope>NUCLEOTIDE SEQUENCE [LARGE SCALE GENOMIC DNA]</scope>
    <source>
        <strain evidence="4 5">JCM 13002</strain>
    </source>
</reference>
<dbReference type="SUPFAM" id="SSF50800">
    <property type="entry name" value="PK beta-barrel domain-like"/>
    <property type="match status" value="1"/>
</dbReference>
<dbReference type="Pfam" id="PF03475">
    <property type="entry name" value="YiiM_3-alpha"/>
    <property type="match status" value="1"/>
</dbReference>
<dbReference type="InterPro" id="IPR052353">
    <property type="entry name" value="Benzoxazolinone_Detox_Enz"/>
</dbReference>
<protein>
    <submittedName>
        <fullName evidence="4">MOSC and FAD-binding oxidoreductase domain-containing protein</fullName>
    </submittedName>
</protein>
<dbReference type="InterPro" id="IPR001041">
    <property type="entry name" value="2Fe-2S_ferredoxin-type"/>
</dbReference>
<dbReference type="Gene3D" id="2.40.30.10">
    <property type="entry name" value="Translation factors"/>
    <property type="match status" value="1"/>
</dbReference>
<dbReference type="Gene3D" id="2.40.33.20">
    <property type="entry name" value="PK beta-barrel domain-like"/>
    <property type="match status" value="1"/>
</dbReference>
<dbReference type="SUPFAM" id="SSF63380">
    <property type="entry name" value="Riboflavin synthase domain-like"/>
    <property type="match status" value="1"/>
</dbReference>
<accession>A0ABN1U605</accession>
<dbReference type="CDD" id="cd00207">
    <property type="entry name" value="fer2"/>
    <property type="match status" value="1"/>
</dbReference>